<dbReference type="AlphaFoldDB" id="A0A9X3CVH4"/>
<accession>A0A9X3CVH4</accession>
<keyword evidence="2" id="KW-1185">Reference proteome</keyword>
<sequence length="83" mass="9043">MFDYETDRNVVNVLLGWVSKSDVYIVTIGDEITFNFAFTLKKSSSGGCTSTKLTELEMSGATYETSETSDVTTIFVSAGGSQY</sequence>
<dbReference type="Proteomes" id="UP001148482">
    <property type="component" value="Unassembled WGS sequence"/>
</dbReference>
<comment type="caution">
    <text evidence="1">The sequence shown here is derived from an EMBL/GenBank/DDBJ whole genome shotgun (WGS) entry which is preliminary data.</text>
</comment>
<evidence type="ECO:0000313" key="2">
    <source>
        <dbReference type="Proteomes" id="UP001148482"/>
    </source>
</evidence>
<reference evidence="1" key="1">
    <citation type="submission" date="2022-11" db="EMBL/GenBank/DDBJ databases">
        <title>Salinimicrobium profundisediminis sp. nov., isolated from deep-sea sediment of the Mariana Trench.</title>
        <authorList>
            <person name="Fu H."/>
        </authorList>
    </citation>
    <scope>NUCLEOTIDE SEQUENCE</scope>
    <source>
        <strain evidence="1">MT39</strain>
    </source>
</reference>
<name>A0A9X3CVH4_9FLAO</name>
<dbReference type="EMBL" id="JAPJDA010000004">
    <property type="protein sequence ID" value="MCX2837273.1"/>
    <property type="molecule type" value="Genomic_DNA"/>
</dbReference>
<organism evidence="1 2">
    <name type="scientific">Salinimicrobium profundisediminis</name>
    <dbReference type="NCBI Taxonomy" id="2994553"/>
    <lineage>
        <taxon>Bacteria</taxon>
        <taxon>Pseudomonadati</taxon>
        <taxon>Bacteroidota</taxon>
        <taxon>Flavobacteriia</taxon>
        <taxon>Flavobacteriales</taxon>
        <taxon>Flavobacteriaceae</taxon>
        <taxon>Salinimicrobium</taxon>
    </lineage>
</organism>
<dbReference type="RefSeq" id="WP_266068483.1">
    <property type="nucleotide sequence ID" value="NZ_JAPJDA010000004.1"/>
</dbReference>
<evidence type="ECO:0000313" key="1">
    <source>
        <dbReference type="EMBL" id="MCX2837273.1"/>
    </source>
</evidence>
<protein>
    <submittedName>
        <fullName evidence="1">Uncharacterized protein</fullName>
    </submittedName>
</protein>
<proteinExistence type="predicted"/>
<gene>
    <name evidence="1" type="ORF">OQ279_03840</name>
</gene>